<evidence type="ECO:0000313" key="2">
    <source>
        <dbReference type="Proteomes" id="UP001174997"/>
    </source>
</evidence>
<reference evidence="1" key="1">
    <citation type="submission" date="2023-06" db="EMBL/GenBank/DDBJ databases">
        <title>Genome-scale phylogeny and comparative genomics of the fungal order Sordariales.</title>
        <authorList>
            <consortium name="Lawrence Berkeley National Laboratory"/>
            <person name="Hensen N."/>
            <person name="Bonometti L."/>
            <person name="Westerberg I."/>
            <person name="Brannstrom I.O."/>
            <person name="Guillou S."/>
            <person name="Cros-Aarteil S."/>
            <person name="Calhoun S."/>
            <person name="Haridas S."/>
            <person name="Kuo A."/>
            <person name="Mondo S."/>
            <person name="Pangilinan J."/>
            <person name="Riley R."/>
            <person name="Labutti K."/>
            <person name="Andreopoulos B."/>
            <person name="Lipzen A."/>
            <person name="Chen C."/>
            <person name="Yanf M."/>
            <person name="Daum C."/>
            <person name="Ng V."/>
            <person name="Clum A."/>
            <person name="Steindorff A."/>
            <person name="Ohm R."/>
            <person name="Martin F."/>
            <person name="Silar P."/>
            <person name="Natvig D."/>
            <person name="Lalanne C."/>
            <person name="Gautier V."/>
            <person name="Ament-Velasquez S.L."/>
            <person name="Kruys A."/>
            <person name="Hutchinson M.I."/>
            <person name="Powell A.J."/>
            <person name="Barry K."/>
            <person name="Miller A.N."/>
            <person name="Grigoriev I.V."/>
            <person name="Debuchy R."/>
            <person name="Gladieux P."/>
            <person name="Thoren M.H."/>
            <person name="Johannesson H."/>
        </authorList>
    </citation>
    <scope>NUCLEOTIDE SEQUENCE</scope>
    <source>
        <strain evidence="1">CBS 307.81</strain>
    </source>
</reference>
<accession>A0AA39ZBV6</accession>
<evidence type="ECO:0000313" key="1">
    <source>
        <dbReference type="EMBL" id="KAK0668119.1"/>
    </source>
</evidence>
<gene>
    <name evidence="1" type="ORF">QBC41DRAFT_127431</name>
</gene>
<comment type="caution">
    <text evidence="1">The sequence shown here is derived from an EMBL/GenBank/DDBJ whole genome shotgun (WGS) entry which is preliminary data.</text>
</comment>
<dbReference type="AlphaFoldDB" id="A0AA39ZBV6"/>
<proteinExistence type="predicted"/>
<keyword evidence="2" id="KW-1185">Reference proteome</keyword>
<organism evidence="1 2">
    <name type="scientific">Cercophora samala</name>
    <dbReference type="NCBI Taxonomy" id="330535"/>
    <lineage>
        <taxon>Eukaryota</taxon>
        <taxon>Fungi</taxon>
        <taxon>Dikarya</taxon>
        <taxon>Ascomycota</taxon>
        <taxon>Pezizomycotina</taxon>
        <taxon>Sordariomycetes</taxon>
        <taxon>Sordariomycetidae</taxon>
        <taxon>Sordariales</taxon>
        <taxon>Lasiosphaeriaceae</taxon>
        <taxon>Cercophora</taxon>
    </lineage>
</organism>
<protein>
    <submittedName>
        <fullName evidence="1">Uncharacterized protein</fullName>
    </submittedName>
</protein>
<dbReference type="Proteomes" id="UP001174997">
    <property type="component" value="Unassembled WGS sequence"/>
</dbReference>
<sequence>MNEVAWCYLEGFGTKKDKVSGFCLTFSAVTFFDRLYARIWRSSRFGLSVTMPAGQSNGSAFSLCTFRSVDK</sequence>
<dbReference type="EMBL" id="JAULSY010000061">
    <property type="protein sequence ID" value="KAK0668119.1"/>
    <property type="molecule type" value="Genomic_DNA"/>
</dbReference>
<name>A0AA39ZBV6_9PEZI</name>